<accession>A0A0J8VGN1</accession>
<keyword evidence="2 5" id="KW-0812">Transmembrane</keyword>
<protein>
    <submittedName>
        <fullName evidence="6">DUF1656 domain-containing protein</fullName>
    </submittedName>
</protein>
<dbReference type="OrthoDB" id="5461070at2"/>
<keyword evidence="1" id="KW-1003">Cell membrane</keyword>
<gene>
    <name evidence="6" type="ORF">C9I94_09740</name>
</gene>
<sequence length="67" mass="7450">MPHEIALGEVYIPPLLLVVIIAYALASFAFFIAGKLGLYRFIAFPVIAELCLMVIFVNAISKYITIF</sequence>
<dbReference type="RefSeq" id="WP_048897947.1">
    <property type="nucleotide sequence ID" value="NZ_AP024853.1"/>
</dbReference>
<comment type="caution">
    <text evidence="6">The sequence shown here is derived from an EMBL/GenBank/DDBJ whole genome shotgun (WGS) entry which is preliminary data.</text>
</comment>
<reference evidence="6 7" key="1">
    <citation type="submission" date="2018-01" db="EMBL/GenBank/DDBJ databases">
        <title>Whole genome sequencing of Histamine producing bacteria.</title>
        <authorList>
            <person name="Butler K."/>
        </authorList>
    </citation>
    <scope>NUCLEOTIDE SEQUENCE [LARGE SCALE GENOMIC DNA]</scope>
    <source>
        <strain evidence="6 7">DSM 24669</strain>
    </source>
</reference>
<keyword evidence="7" id="KW-1185">Reference proteome</keyword>
<keyword evidence="4 5" id="KW-0472">Membrane</keyword>
<feature type="transmembrane region" description="Helical" evidence="5">
    <location>
        <begin position="38"/>
        <end position="60"/>
    </location>
</feature>
<evidence type="ECO:0000313" key="7">
    <source>
        <dbReference type="Proteomes" id="UP000240481"/>
    </source>
</evidence>
<dbReference type="Proteomes" id="UP000240481">
    <property type="component" value="Unassembled WGS sequence"/>
</dbReference>
<dbReference type="AlphaFoldDB" id="A0A0J8VGN1"/>
<organism evidence="6 7">
    <name type="scientific">Photobacterium swingsii</name>
    <dbReference type="NCBI Taxonomy" id="680026"/>
    <lineage>
        <taxon>Bacteria</taxon>
        <taxon>Pseudomonadati</taxon>
        <taxon>Pseudomonadota</taxon>
        <taxon>Gammaproteobacteria</taxon>
        <taxon>Vibrionales</taxon>
        <taxon>Vibrionaceae</taxon>
        <taxon>Photobacterium</taxon>
    </lineage>
</organism>
<evidence type="ECO:0000313" key="6">
    <source>
        <dbReference type="EMBL" id="PSW25139.1"/>
    </source>
</evidence>
<evidence type="ECO:0000256" key="3">
    <source>
        <dbReference type="ARBA" id="ARBA00022989"/>
    </source>
</evidence>
<feature type="transmembrane region" description="Helical" evidence="5">
    <location>
        <begin position="12"/>
        <end position="32"/>
    </location>
</feature>
<evidence type="ECO:0000256" key="1">
    <source>
        <dbReference type="ARBA" id="ARBA00022475"/>
    </source>
</evidence>
<proteinExistence type="predicted"/>
<evidence type="ECO:0000256" key="5">
    <source>
        <dbReference type="SAM" id="Phobius"/>
    </source>
</evidence>
<evidence type="ECO:0000256" key="2">
    <source>
        <dbReference type="ARBA" id="ARBA00022692"/>
    </source>
</evidence>
<dbReference type="InterPro" id="IPR012451">
    <property type="entry name" value="DUF1656"/>
</dbReference>
<dbReference type="Pfam" id="PF07869">
    <property type="entry name" value="DUF1656"/>
    <property type="match status" value="1"/>
</dbReference>
<dbReference type="EMBL" id="PYLZ01000004">
    <property type="protein sequence ID" value="PSW25139.1"/>
    <property type="molecule type" value="Genomic_DNA"/>
</dbReference>
<name>A0A0J8VGN1_9GAMM</name>
<evidence type="ECO:0000256" key="4">
    <source>
        <dbReference type="ARBA" id="ARBA00023136"/>
    </source>
</evidence>
<keyword evidence="3 5" id="KW-1133">Transmembrane helix</keyword>
<dbReference type="STRING" id="680026.AB733_04595"/>